<evidence type="ECO:0000313" key="3">
    <source>
        <dbReference type="Proteomes" id="UP001321047"/>
    </source>
</evidence>
<sequence>MVSTASDDVDTNLYPEQYRPESFVHIEYANQARCTQTAATTSEGGQSASTTATPSISADEPSTTTATDPVTAETLADVGITISEAIERFEDDARTLTPGEVRLGITTLMPFLETYGRETVFQFLHLINGRIRAVNGMGHIHLPVDENANIVSVLTPLFDATIELRERGDSCQERWTITSGDHTSGWLPMPRE</sequence>
<proteinExistence type="predicted"/>
<keyword evidence="3" id="KW-1185">Reference proteome</keyword>
<protein>
    <recommendedName>
        <fullName evidence="4">Halobacterial output domain-containing protein</fullName>
    </recommendedName>
</protein>
<feature type="region of interest" description="Disordered" evidence="1">
    <location>
        <begin position="37"/>
        <end position="69"/>
    </location>
</feature>
<dbReference type="InterPro" id="IPR055927">
    <property type="entry name" value="DUF7504"/>
</dbReference>
<evidence type="ECO:0008006" key="4">
    <source>
        <dbReference type="Google" id="ProtNLM"/>
    </source>
</evidence>
<comment type="caution">
    <text evidence="2">The sequence shown here is derived from an EMBL/GenBank/DDBJ whole genome shotgun (WGS) entry which is preliminary data.</text>
</comment>
<evidence type="ECO:0000256" key="1">
    <source>
        <dbReference type="SAM" id="MobiDB-lite"/>
    </source>
</evidence>
<accession>A0AAP3E6S3</accession>
<dbReference type="AlphaFoldDB" id="A0AAP3E6S3"/>
<dbReference type="Pfam" id="PF24336">
    <property type="entry name" value="DUF7504"/>
    <property type="match status" value="1"/>
</dbReference>
<reference evidence="2 3" key="1">
    <citation type="submission" date="2022-09" db="EMBL/GenBank/DDBJ databases">
        <title>Enrichment on poylsaccharides allowed isolation of novel metabolic and taxonomic groups of Haloarchaea.</title>
        <authorList>
            <person name="Sorokin D.Y."/>
            <person name="Elcheninov A.G."/>
            <person name="Khizhniak T.V."/>
            <person name="Kolganova T.V."/>
            <person name="Kublanov I.V."/>
        </authorList>
    </citation>
    <scope>NUCLEOTIDE SEQUENCE [LARGE SCALE GENOMIC DNA]</scope>
    <source>
        <strain evidence="2 3">AArc-curdl1</strain>
    </source>
</reference>
<dbReference type="EMBL" id="JAOPJZ010000003">
    <property type="protein sequence ID" value="MCU4751614.1"/>
    <property type="molecule type" value="Genomic_DNA"/>
</dbReference>
<feature type="compositionally biased region" description="Polar residues" evidence="1">
    <location>
        <begin position="37"/>
        <end position="46"/>
    </location>
</feature>
<dbReference type="Proteomes" id="UP001321047">
    <property type="component" value="Unassembled WGS sequence"/>
</dbReference>
<organism evidence="2 3">
    <name type="scientific">Natronosalvus hydrolyticus</name>
    <dbReference type="NCBI Taxonomy" id="2979988"/>
    <lineage>
        <taxon>Archaea</taxon>
        <taxon>Methanobacteriati</taxon>
        <taxon>Methanobacteriota</taxon>
        <taxon>Stenosarchaea group</taxon>
        <taxon>Halobacteria</taxon>
        <taxon>Halobacteriales</taxon>
        <taxon>Natrialbaceae</taxon>
        <taxon>Natronosalvus</taxon>
    </lineage>
</organism>
<name>A0AAP3E6S3_9EURY</name>
<evidence type="ECO:0000313" key="2">
    <source>
        <dbReference type="EMBL" id="MCU4751614.1"/>
    </source>
</evidence>
<feature type="compositionally biased region" description="Low complexity" evidence="1">
    <location>
        <begin position="47"/>
        <end position="69"/>
    </location>
</feature>
<gene>
    <name evidence="2" type="ORF">OB919_06415</name>
</gene>